<gene>
    <name evidence="7" type="ORF">METZ01_LOCUS169034</name>
</gene>
<dbReference type="GO" id="GO:0005886">
    <property type="term" value="C:plasma membrane"/>
    <property type="evidence" value="ECO:0007669"/>
    <property type="project" value="UniProtKB-SubCell"/>
</dbReference>
<keyword evidence="2" id="KW-1003">Cell membrane</keyword>
<evidence type="ECO:0000256" key="1">
    <source>
        <dbReference type="ARBA" id="ARBA00004651"/>
    </source>
</evidence>
<keyword evidence="3 6" id="KW-0812">Transmembrane</keyword>
<keyword evidence="5 6" id="KW-0472">Membrane</keyword>
<name>A0A382BQR9_9ZZZZ</name>
<feature type="transmembrane region" description="Helical" evidence="6">
    <location>
        <begin position="184"/>
        <end position="202"/>
    </location>
</feature>
<keyword evidence="4 6" id="KW-1133">Transmembrane helix</keyword>
<dbReference type="AlphaFoldDB" id="A0A382BQR9"/>
<evidence type="ECO:0000313" key="7">
    <source>
        <dbReference type="EMBL" id="SVB16180.1"/>
    </source>
</evidence>
<evidence type="ECO:0000256" key="2">
    <source>
        <dbReference type="ARBA" id="ARBA00022475"/>
    </source>
</evidence>
<dbReference type="CDD" id="cd06580">
    <property type="entry name" value="TM_PBP1_transp_TpRbsC_like"/>
    <property type="match status" value="1"/>
</dbReference>
<comment type="subcellular location">
    <subcellularLocation>
        <location evidence="1">Cell membrane</location>
        <topology evidence="1">Multi-pass membrane protein</topology>
    </subcellularLocation>
</comment>
<sequence length="233" mass="25765">MNIFVPVIAVLLTLFTGSIIFSLMGYNPIFALYTFFISPISNTYGVSELFVKATPLALIAIGLAYCFKNNIYNIGAEGQLTMGAIFGGGIGIYFHDVNGFWLLPLMIIGGAIGGAIWGMVPAFLKIKFNTNEILTSLMLVYIAILILDYLVVGPWKDPHGYSFPKTRAFSESGRMPLLFQGLRVHFGLIITLILIFISWFVFSKTMFGFQLKVSGYSPVAARYAGFNQNTLIY</sequence>
<evidence type="ECO:0000256" key="6">
    <source>
        <dbReference type="SAM" id="Phobius"/>
    </source>
</evidence>
<dbReference type="InterPro" id="IPR001851">
    <property type="entry name" value="ABC_transp_permease"/>
</dbReference>
<feature type="transmembrane region" description="Helical" evidence="6">
    <location>
        <begin position="100"/>
        <end position="124"/>
    </location>
</feature>
<dbReference type="PANTHER" id="PTHR47089">
    <property type="entry name" value="ABC TRANSPORTER, PERMEASE PROTEIN"/>
    <property type="match status" value="1"/>
</dbReference>
<evidence type="ECO:0008006" key="8">
    <source>
        <dbReference type="Google" id="ProtNLM"/>
    </source>
</evidence>
<evidence type="ECO:0000256" key="5">
    <source>
        <dbReference type="ARBA" id="ARBA00023136"/>
    </source>
</evidence>
<dbReference type="Pfam" id="PF02653">
    <property type="entry name" value="BPD_transp_2"/>
    <property type="match status" value="1"/>
</dbReference>
<feature type="transmembrane region" description="Helical" evidence="6">
    <location>
        <begin position="7"/>
        <end position="29"/>
    </location>
</feature>
<reference evidence="7" key="1">
    <citation type="submission" date="2018-05" db="EMBL/GenBank/DDBJ databases">
        <authorList>
            <person name="Lanie J.A."/>
            <person name="Ng W.-L."/>
            <person name="Kazmierczak K.M."/>
            <person name="Andrzejewski T.M."/>
            <person name="Davidsen T.M."/>
            <person name="Wayne K.J."/>
            <person name="Tettelin H."/>
            <person name="Glass J.I."/>
            <person name="Rusch D."/>
            <person name="Podicherti R."/>
            <person name="Tsui H.-C.T."/>
            <person name="Winkler M.E."/>
        </authorList>
    </citation>
    <scope>NUCLEOTIDE SEQUENCE</scope>
</reference>
<organism evidence="7">
    <name type="scientific">marine metagenome</name>
    <dbReference type="NCBI Taxonomy" id="408172"/>
    <lineage>
        <taxon>unclassified sequences</taxon>
        <taxon>metagenomes</taxon>
        <taxon>ecological metagenomes</taxon>
    </lineage>
</organism>
<feature type="non-terminal residue" evidence="7">
    <location>
        <position position="233"/>
    </location>
</feature>
<feature type="transmembrane region" description="Helical" evidence="6">
    <location>
        <begin position="136"/>
        <end position="155"/>
    </location>
</feature>
<dbReference type="GO" id="GO:0022857">
    <property type="term" value="F:transmembrane transporter activity"/>
    <property type="evidence" value="ECO:0007669"/>
    <property type="project" value="InterPro"/>
</dbReference>
<evidence type="ECO:0000256" key="3">
    <source>
        <dbReference type="ARBA" id="ARBA00022692"/>
    </source>
</evidence>
<accession>A0A382BQR9</accession>
<dbReference type="PANTHER" id="PTHR47089:SF1">
    <property type="entry name" value="GUANOSINE ABC TRANSPORTER PERMEASE PROTEIN NUPP"/>
    <property type="match status" value="1"/>
</dbReference>
<dbReference type="EMBL" id="UINC01030944">
    <property type="protein sequence ID" value="SVB16180.1"/>
    <property type="molecule type" value="Genomic_DNA"/>
</dbReference>
<protein>
    <recommendedName>
        <fullName evidence="8">ABC transporter permease</fullName>
    </recommendedName>
</protein>
<evidence type="ECO:0000256" key="4">
    <source>
        <dbReference type="ARBA" id="ARBA00022989"/>
    </source>
</evidence>
<proteinExistence type="predicted"/>
<feature type="transmembrane region" description="Helical" evidence="6">
    <location>
        <begin position="74"/>
        <end position="94"/>
    </location>
</feature>
<feature type="transmembrane region" description="Helical" evidence="6">
    <location>
        <begin position="49"/>
        <end position="67"/>
    </location>
</feature>